<organism evidence="1 2">
    <name type="scientific">Bacillus cytotoxicus</name>
    <dbReference type="NCBI Taxonomy" id="580165"/>
    <lineage>
        <taxon>Bacteria</taxon>
        <taxon>Bacillati</taxon>
        <taxon>Bacillota</taxon>
        <taxon>Bacilli</taxon>
        <taxon>Bacillales</taxon>
        <taxon>Bacillaceae</taxon>
        <taxon>Bacillus</taxon>
        <taxon>Bacillus cereus group</taxon>
    </lineage>
</organism>
<accession>A0ACC6AAL0</accession>
<dbReference type="Proteomes" id="UP001202289">
    <property type="component" value="Unassembled WGS sequence"/>
</dbReference>
<comment type="caution">
    <text evidence="1">The sequence shown here is derived from an EMBL/GenBank/DDBJ whole genome shotgun (WGS) entry which is preliminary data.</text>
</comment>
<dbReference type="EMBL" id="JAMBOP010000018">
    <property type="protein sequence ID" value="MCM3737052.1"/>
    <property type="molecule type" value="Genomic_DNA"/>
</dbReference>
<reference evidence="1" key="1">
    <citation type="submission" date="2022-05" db="EMBL/GenBank/DDBJ databases">
        <title>Comparative Genomics of Spacecraft Associated Microbes.</title>
        <authorList>
            <person name="Tran M.T."/>
            <person name="Wright A."/>
            <person name="Seuylemezian A."/>
            <person name="Eisen J."/>
            <person name="Coil D."/>
        </authorList>
    </citation>
    <scope>NUCLEOTIDE SEQUENCE</scope>
    <source>
        <strain evidence="1">FAIRING 10M-2.2</strain>
    </source>
</reference>
<name>A0ACC6AAL0_9BACI</name>
<gene>
    <name evidence="1" type="ORF">M3215_14905</name>
</gene>
<keyword evidence="2" id="KW-1185">Reference proteome</keyword>
<sequence length="149" mass="17324">MPINESNYWIGVASRDHVLKGIEGGFAQLCHGKSSPLKRMKSGDWIIYYSSKHKLNEKAPCQMFTAIGKVIDDHIYEFDMGNGFIPFRRKITFYPCKEVSIHPLIDQLSFIQDKKRWGYPFRYGHLKICKEDFTLIAREMGINITDFPT</sequence>
<protein>
    <submittedName>
        <fullName evidence="1">EVE domain-containing protein</fullName>
    </submittedName>
</protein>
<evidence type="ECO:0000313" key="1">
    <source>
        <dbReference type="EMBL" id="MCM3737052.1"/>
    </source>
</evidence>
<proteinExistence type="predicted"/>
<evidence type="ECO:0000313" key="2">
    <source>
        <dbReference type="Proteomes" id="UP001202289"/>
    </source>
</evidence>